<keyword evidence="4 15" id="KW-0285">Flavoprotein</keyword>
<dbReference type="Gene3D" id="2.40.30.30">
    <property type="entry name" value="Riboflavin kinase-like"/>
    <property type="match status" value="1"/>
</dbReference>
<keyword evidence="7 15" id="KW-0548">Nucleotidyltransferase</keyword>
<name>A0ABV9K9I7_9PORP</name>
<evidence type="ECO:0000313" key="17">
    <source>
        <dbReference type="EMBL" id="MFC4666518.1"/>
    </source>
</evidence>
<comment type="pathway">
    <text evidence="3 15">Cofactor biosynthesis; FMN biosynthesis; FMN from riboflavin (ATP route): step 1/1.</text>
</comment>
<protein>
    <recommendedName>
        <fullName evidence="15">Riboflavin biosynthesis protein</fullName>
    </recommendedName>
    <domain>
        <recommendedName>
            <fullName evidence="15">Riboflavin kinase</fullName>
            <ecNumber evidence="15">2.7.1.26</ecNumber>
        </recommendedName>
        <alternativeName>
            <fullName evidence="15">Flavokinase</fullName>
        </alternativeName>
    </domain>
    <domain>
        <recommendedName>
            <fullName evidence="15">FMN adenylyltransferase</fullName>
            <ecNumber evidence="15">2.7.7.2</ecNumber>
        </recommendedName>
        <alternativeName>
            <fullName evidence="15">FAD pyrophosphorylase</fullName>
        </alternativeName>
        <alternativeName>
            <fullName evidence="15">FAD synthase</fullName>
        </alternativeName>
    </domain>
</protein>
<keyword evidence="5 15" id="KW-0288">FMN</keyword>
<evidence type="ECO:0000256" key="6">
    <source>
        <dbReference type="ARBA" id="ARBA00022679"/>
    </source>
</evidence>
<dbReference type="InterPro" id="IPR002606">
    <property type="entry name" value="Riboflavin_kinase_bac"/>
</dbReference>
<keyword evidence="6 15" id="KW-0808">Transferase</keyword>
<dbReference type="InterPro" id="IPR023468">
    <property type="entry name" value="Riboflavin_kinase"/>
</dbReference>
<comment type="catalytic activity">
    <reaction evidence="14 15">
        <text>FMN + ATP + H(+) = FAD + diphosphate</text>
        <dbReference type="Rhea" id="RHEA:17237"/>
        <dbReference type="ChEBI" id="CHEBI:15378"/>
        <dbReference type="ChEBI" id="CHEBI:30616"/>
        <dbReference type="ChEBI" id="CHEBI:33019"/>
        <dbReference type="ChEBI" id="CHEBI:57692"/>
        <dbReference type="ChEBI" id="CHEBI:58210"/>
        <dbReference type="EC" id="2.7.7.2"/>
    </reaction>
</comment>
<organism evidence="17 18">
    <name type="scientific">Falsiporphyromonas endometrii</name>
    <dbReference type="NCBI Taxonomy" id="1387297"/>
    <lineage>
        <taxon>Bacteria</taxon>
        <taxon>Pseudomonadati</taxon>
        <taxon>Bacteroidota</taxon>
        <taxon>Bacteroidia</taxon>
        <taxon>Bacteroidales</taxon>
        <taxon>Porphyromonadaceae</taxon>
        <taxon>Falsiporphyromonas</taxon>
    </lineage>
</organism>
<evidence type="ECO:0000256" key="15">
    <source>
        <dbReference type="PIRNR" id="PIRNR004491"/>
    </source>
</evidence>
<evidence type="ECO:0000256" key="12">
    <source>
        <dbReference type="ARBA" id="ARBA00023268"/>
    </source>
</evidence>
<accession>A0ABV9K9I7</accession>
<evidence type="ECO:0000256" key="5">
    <source>
        <dbReference type="ARBA" id="ARBA00022643"/>
    </source>
</evidence>
<dbReference type="NCBIfam" id="NF004160">
    <property type="entry name" value="PRK05627.1-3"/>
    <property type="match status" value="1"/>
</dbReference>
<dbReference type="EC" id="2.7.1.26" evidence="15"/>
<evidence type="ECO:0000256" key="13">
    <source>
        <dbReference type="ARBA" id="ARBA00047880"/>
    </source>
</evidence>
<dbReference type="EC" id="2.7.7.2" evidence="15"/>
<dbReference type="Pfam" id="PF01687">
    <property type="entry name" value="Flavokinase"/>
    <property type="match status" value="1"/>
</dbReference>
<keyword evidence="18" id="KW-1185">Reference proteome</keyword>
<evidence type="ECO:0000259" key="16">
    <source>
        <dbReference type="SMART" id="SM00904"/>
    </source>
</evidence>
<keyword evidence="11 15" id="KW-0067">ATP-binding</keyword>
<keyword evidence="10 15" id="KW-0274">FAD</keyword>
<proteinExistence type="inferred from homology"/>
<dbReference type="EMBL" id="JBHSGO010000205">
    <property type="protein sequence ID" value="MFC4666518.1"/>
    <property type="molecule type" value="Genomic_DNA"/>
</dbReference>
<reference evidence="18" key="1">
    <citation type="journal article" date="2019" name="Int. J. Syst. Evol. Microbiol.">
        <title>The Global Catalogue of Microorganisms (GCM) 10K type strain sequencing project: providing services to taxonomists for standard genome sequencing and annotation.</title>
        <authorList>
            <consortium name="The Broad Institute Genomics Platform"/>
            <consortium name="The Broad Institute Genome Sequencing Center for Infectious Disease"/>
            <person name="Wu L."/>
            <person name="Ma J."/>
        </authorList>
    </citation>
    <scope>NUCLEOTIDE SEQUENCE [LARGE SCALE GENOMIC DNA]</scope>
    <source>
        <strain evidence="18">CGMCC 4.7357</strain>
    </source>
</reference>
<dbReference type="Gene3D" id="3.40.50.620">
    <property type="entry name" value="HUPs"/>
    <property type="match status" value="1"/>
</dbReference>
<comment type="pathway">
    <text evidence="2 15">Cofactor biosynthesis; FAD biosynthesis; FAD from FMN: step 1/1.</text>
</comment>
<dbReference type="InterPro" id="IPR014729">
    <property type="entry name" value="Rossmann-like_a/b/a_fold"/>
</dbReference>
<dbReference type="Pfam" id="PF06574">
    <property type="entry name" value="FAD_syn"/>
    <property type="match status" value="1"/>
</dbReference>
<evidence type="ECO:0000256" key="7">
    <source>
        <dbReference type="ARBA" id="ARBA00022695"/>
    </source>
</evidence>
<dbReference type="InterPro" id="IPR004821">
    <property type="entry name" value="Cyt_trans-like"/>
</dbReference>
<dbReference type="GO" id="GO:0008531">
    <property type="term" value="F:riboflavin kinase activity"/>
    <property type="evidence" value="ECO:0007669"/>
    <property type="project" value="UniProtKB-EC"/>
</dbReference>
<comment type="similarity">
    <text evidence="15">Belongs to the ribF family.</text>
</comment>
<dbReference type="SUPFAM" id="SSF52374">
    <property type="entry name" value="Nucleotidylyl transferase"/>
    <property type="match status" value="1"/>
</dbReference>
<keyword evidence="9 15" id="KW-0418">Kinase</keyword>
<dbReference type="Proteomes" id="UP001596020">
    <property type="component" value="Unassembled WGS sequence"/>
</dbReference>
<dbReference type="NCBIfam" id="TIGR00083">
    <property type="entry name" value="ribF"/>
    <property type="match status" value="1"/>
</dbReference>
<evidence type="ECO:0000256" key="2">
    <source>
        <dbReference type="ARBA" id="ARBA00004726"/>
    </source>
</evidence>
<dbReference type="CDD" id="cd02064">
    <property type="entry name" value="FAD_synthetase_N"/>
    <property type="match status" value="1"/>
</dbReference>
<dbReference type="SMART" id="SM00904">
    <property type="entry name" value="Flavokinase"/>
    <property type="match status" value="1"/>
</dbReference>
<dbReference type="GO" id="GO:0003919">
    <property type="term" value="F:FMN adenylyltransferase activity"/>
    <property type="evidence" value="ECO:0007669"/>
    <property type="project" value="UniProtKB-EC"/>
</dbReference>
<keyword evidence="12" id="KW-0511">Multifunctional enzyme</keyword>
<dbReference type="InterPro" id="IPR023465">
    <property type="entry name" value="Riboflavin_kinase_dom_sf"/>
</dbReference>
<evidence type="ECO:0000256" key="3">
    <source>
        <dbReference type="ARBA" id="ARBA00005201"/>
    </source>
</evidence>
<sequence>MERKKQTKSSIMDQYVATIGTFDGVHKGHKYLIEKIKKAAQQESLSSCVVTFDRPPILVIRPDKAPPFLNTTKEKISRIEKTGIDKVEVLNFDLQMAQLTAKEFIEKILAERLHVKHLIIGYDHRFGHNREEGFEEYKAYGAAVGMQVDMFTEFVLSEDEVSSTTIRQYLEQGKLSLANNMLGYPYSITGEVVNGFRNGRLLGYPTANIKPNDPHKLIPKEGVYAVKVHIEEKTYNGMLYIGRRPTFDNGPEISIEVNIFNLNEDLYGQNITIEFIAYTRGDIKFENLEALQNQLQNDAETCKKILA</sequence>
<evidence type="ECO:0000313" key="18">
    <source>
        <dbReference type="Proteomes" id="UP001596020"/>
    </source>
</evidence>
<evidence type="ECO:0000256" key="10">
    <source>
        <dbReference type="ARBA" id="ARBA00022827"/>
    </source>
</evidence>
<dbReference type="PANTHER" id="PTHR22749">
    <property type="entry name" value="RIBOFLAVIN KINASE/FMN ADENYLYLTRANSFERASE"/>
    <property type="match status" value="1"/>
</dbReference>
<dbReference type="InterPro" id="IPR015864">
    <property type="entry name" value="FAD_synthase"/>
</dbReference>
<dbReference type="PANTHER" id="PTHR22749:SF6">
    <property type="entry name" value="RIBOFLAVIN KINASE"/>
    <property type="match status" value="1"/>
</dbReference>
<comment type="caution">
    <text evidence="17">The sequence shown here is derived from an EMBL/GenBank/DDBJ whole genome shotgun (WGS) entry which is preliminary data.</text>
</comment>
<evidence type="ECO:0000256" key="1">
    <source>
        <dbReference type="ARBA" id="ARBA00002121"/>
    </source>
</evidence>
<dbReference type="NCBIfam" id="TIGR00125">
    <property type="entry name" value="cyt_tran_rel"/>
    <property type="match status" value="1"/>
</dbReference>
<dbReference type="RefSeq" id="WP_380079663.1">
    <property type="nucleotide sequence ID" value="NZ_JBHSGO010000205.1"/>
</dbReference>
<comment type="catalytic activity">
    <reaction evidence="13 15">
        <text>riboflavin + ATP = FMN + ADP + H(+)</text>
        <dbReference type="Rhea" id="RHEA:14357"/>
        <dbReference type="ChEBI" id="CHEBI:15378"/>
        <dbReference type="ChEBI" id="CHEBI:30616"/>
        <dbReference type="ChEBI" id="CHEBI:57986"/>
        <dbReference type="ChEBI" id="CHEBI:58210"/>
        <dbReference type="ChEBI" id="CHEBI:456216"/>
        <dbReference type="EC" id="2.7.1.26"/>
    </reaction>
</comment>
<evidence type="ECO:0000256" key="4">
    <source>
        <dbReference type="ARBA" id="ARBA00022630"/>
    </source>
</evidence>
<dbReference type="NCBIfam" id="NF004162">
    <property type="entry name" value="PRK05627.1-5"/>
    <property type="match status" value="1"/>
</dbReference>
<evidence type="ECO:0000256" key="11">
    <source>
        <dbReference type="ARBA" id="ARBA00022840"/>
    </source>
</evidence>
<comment type="function">
    <text evidence="1">Catalyzes the phosphorylation of riboflavin to FMN followed by the adenylation of FMN to FAD.</text>
</comment>
<evidence type="ECO:0000256" key="8">
    <source>
        <dbReference type="ARBA" id="ARBA00022741"/>
    </source>
</evidence>
<gene>
    <name evidence="17" type="ORF">ACFO3G_07925</name>
</gene>
<dbReference type="PIRSF" id="PIRSF004491">
    <property type="entry name" value="FAD_Synth"/>
    <property type="match status" value="1"/>
</dbReference>
<evidence type="ECO:0000256" key="9">
    <source>
        <dbReference type="ARBA" id="ARBA00022777"/>
    </source>
</evidence>
<evidence type="ECO:0000256" key="14">
    <source>
        <dbReference type="ARBA" id="ARBA00049494"/>
    </source>
</evidence>
<feature type="domain" description="Riboflavin kinase" evidence="16">
    <location>
        <begin position="181"/>
        <end position="307"/>
    </location>
</feature>
<dbReference type="InterPro" id="IPR015865">
    <property type="entry name" value="Riboflavin_kinase_bac/euk"/>
</dbReference>
<keyword evidence="8 15" id="KW-0547">Nucleotide-binding</keyword>
<dbReference type="SUPFAM" id="SSF82114">
    <property type="entry name" value="Riboflavin kinase-like"/>
    <property type="match status" value="1"/>
</dbReference>